<comment type="pathway">
    <text evidence="2 7">One-carbon metabolism; tetrahydrofolate interconversion.</text>
</comment>
<evidence type="ECO:0000256" key="7">
    <source>
        <dbReference type="RuleBase" id="RU004254"/>
    </source>
</evidence>
<dbReference type="InterPro" id="IPR029041">
    <property type="entry name" value="FAD-linked_oxidoreductase-like"/>
</dbReference>
<dbReference type="GO" id="GO:0009086">
    <property type="term" value="P:methionine biosynthetic process"/>
    <property type="evidence" value="ECO:0007669"/>
    <property type="project" value="TreeGrafter"/>
</dbReference>
<evidence type="ECO:0000256" key="6">
    <source>
        <dbReference type="ARBA" id="ARBA00023002"/>
    </source>
</evidence>
<accession>A0A9P0CNK7</accession>
<dbReference type="Gene3D" id="3.20.20.220">
    <property type="match status" value="1"/>
</dbReference>
<reference evidence="8" key="1">
    <citation type="submission" date="2022-01" db="EMBL/GenBank/DDBJ databases">
        <authorList>
            <person name="King R."/>
        </authorList>
    </citation>
    <scope>NUCLEOTIDE SEQUENCE</scope>
</reference>
<dbReference type="PANTHER" id="PTHR45754">
    <property type="entry name" value="METHYLENETETRAHYDROFOLATE REDUCTASE"/>
    <property type="match status" value="1"/>
</dbReference>
<dbReference type="InterPro" id="IPR003171">
    <property type="entry name" value="Mehydrof_redctse-like"/>
</dbReference>
<evidence type="ECO:0000256" key="3">
    <source>
        <dbReference type="ARBA" id="ARBA00006743"/>
    </source>
</evidence>
<dbReference type="GO" id="GO:0005829">
    <property type="term" value="C:cytosol"/>
    <property type="evidence" value="ECO:0007669"/>
    <property type="project" value="TreeGrafter"/>
</dbReference>
<organism evidence="8 9">
    <name type="scientific">Psylliodes chrysocephalus</name>
    <dbReference type="NCBI Taxonomy" id="3402493"/>
    <lineage>
        <taxon>Eukaryota</taxon>
        <taxon>Metazoa</taxon>
        <taxon>Ecdysozoa</taxon>
        <taxon>Arthropoda</taxon>
        <taxon>Hexapoda</taxon>
        <taxon>Insecta</taxon>
        <taxon>Pterygota</taxon>
        <taxon>Neoptera</taxon>
        <taxon>Endopterygota</taxon>
        <taxon>Coleoptera</taxon>
        <taxon>Polyphaga</taxon>
        <taxon>Cucujiformia</taxon>
        <taxon>Chrysomeloidea</taxon>
        <taxon>Chrysomelidae</taxon>
        <taxon>Galerucinae</taxon>
        <taxon>Alticini</taxon>
        <taxon>Psylliodes</taxon>
    </lineage>
</organism>
<evidence type="ECO:0008006" key="10">
    <source>
        <dbReference type="Google" id="ProtNLM"/>
    </source>
</evidence>
<protein>
    <recommendedName>
        <fullName evidence="10">Methylenetetrahydrofolate reductase (NAD(P)H)</fullName>
    </recommendedName>
</protein>
<keyword evidence="9" id="KW-1185">Reference proteome</keyword>
<sequence length="336" mass="38260">MRETLIATNENNTRTIFKNRNNQQLNHNIDISIKDILTSDLLVSIEVSPNRNLNSDDLSKIPCSFCSVTWLSPTSEELKNVDKIPAIILAKQLHYHGQTVLLHLAGRNLKKYQVLKILEILKNAGIRNILALQGNESKIIEKDDNRCDFPYAADLVEFIRSYYGRLFTIGVAGYPENHPNSKSIESDREFLKNKVSRGADFILTQASYNYSAFSNFVKQCRSIGIDIPVIPGIFIISSYGTFMAMSKLCSVPVPKNILKIVENIKESNETVREFGIAQASEMMKTFLKNRELFGGIHVFSLNNLCLLREVLKRVGFCLKIERPFRVNYDCAKRFIK</sequence>
<proteinExistence type="inferred from homology"/>
<dbReference type="SUPFAM" id="SSF51730">
    <property type="entry name" value="FAD-linked oxidoreductase"/>
    <property type="match status" value="1"/>
</dbReference>
<gene>
    <name evidence="8" type="ORF">PSYICH_LOCUS5637</name>
</gene>
<evidence type="ECO:0000313" key="9">
    <source>
        <dbReference type="Proteomes" id="UP001153636"/>
    </source>
</evidence>
<dbReference type="AlphaFoldDB" id="A0A9P0CNK7"/>
<dbReference type="Pfam" id="PF02219">
    <property type="entry name" value="MTHFR"/>
    <property type="match status" value="1"/>
</dbReference>
<comment type="cofactor">
    <cofactor evidence="1">
        <name>FAD</name>
        <dbReference type="ChEBI" id="CHEBI:57692"/>
    </cofactor>
</comment>
<dbReference type="OrthoDB" id="16284at2759"/>
<comment type="similarity">
    <text evidence="3">Belongs to the methylenetetrahydrofolate reductase family.</text>
</comment>
<evidence type="ECO:0000256" key="5">
    <source>
        <dbReference type="ARBA" id="ARBA00022827"/>
    </source>
</evidence>
<dbReference type="CDD" id="cd00537">
    <property type="entry name" value="MTHFR"/>
    <property type="match status" value="1"/>
</dbReference>
<evidence type="ECO:0000256" key="2">
    <source>
        <dbReference type="ARBA" id="ARBA00004777"/>
    </source>
</evidence>
<dbReference type="GO" id="GO:0004489">
    <property type="term" value="F:methylenetetrahydrofolate reductase [NAD(P)H] activity"/>
    <property type="evidence" value="ECO:0007669"/>
    <property type="project" value="InterPro"/>
</dbReference>
<dbReference type="GO" id="GO:0035999">
    <property type="term" value="P:tetrahydrofolate interconversion"/>
    <property type="evidence" value="ECO:0007669"/>
    <property type="project" value="TreeGrafter"/>
</dbReference>
<dbReference type="PANTHER" id="PTHR45754:SF3">
    <property type="entry name" value="METHYLENETETRAHYDROFOLATE REDUCTASE (NADPH)"/>
    <property type="match status" value="1"/>
</dbReference>
<keyword evidence="5" id="KW-0274">FAD</keyword>
<evidence type="ECO:0000256" key="1">
    <source>
        <dbReference type="ARBA" id="ARBA00001974"/>
    </source>
</evidence>
<evidence type="ECO:0000256" key="4">
    <source>
        <dbReference type="ARBA" id="ARBA00022630"/>
    </source>
</evidence>
<keyword evidence="6" id="KW-0560">Oxidoreductase</keyword>
<dbReference type="EMBL" id="OV651830">
    <property type="protein sequence ID" value="CAH1104956.1"/>
    <property type="molecule type" value="Genomic_DNA"/>
</dbReference>
<dbReference type="Proteomes" id="UP001153636">
    <property type="component" value="Chromosome 18"/>
</dbReference>
<name>A0A9P0CNK7_9CUCU</name>
<evidence type="ECO:0000313" key="8">
    <source>
        <dbReference type="EMBL" id="CAH1104956.1"/>
    </source>
</evidence>
<dbReference type="GO" id="GO:0071949">
    <property type="term" value="F:FAD binding"/>
    <property type="evidence" value="ECO:0007669"/>
    <property type="project" value="TreeGrafter"/>
</dbReference>
<keyword evidence="4" id="KW-0285">Flavoprotein</keyword>